<dbReference type="Proteomes" id="UP000018680">
    <property type="component" value="Chromosome"/>
</dbReference>
<gene>
    <name evidence="1" type="ORF">L21SP2_2993</name>
</gene>
<name>V5WLA8_9SPIO</name>
<accession>V5WLA8</accession>
<organism evidence="1 2">
    <name type="scientific">Salinispira pacifica</name>
    <dbReference type="NCBI Taxonomy" id="1307761"/>
    <lineage>
        <taxon>Bacteria</taxon>
        <taxon>Pseudomonadati</taxon>
        <taxon>Spirochaetota</taxon>
        <taxon>Spirochaetia</taxon>
        <taxon>Spirochaetales</taxon>
        <taxon>Spirochaetaceae</taxon>
        <taxon>Salinispira</taxon>
    </lineage>
</organism>
<dbReference type="AlphaFoldDB" id="V5WLA8"/>
<protein>
    <submittedName>
        <fullName evidence="1">Uncharacterized protein</fullName>
    </submittedName>
</protein>
<evidence type="ECO:0000313" key="1">
    <source>
        <dbReference type="EMBL" id="AHC16339.1"/>
    </source>
</evidence>
<keyword evidence="2" id="KW-1185">Reference proteome</keyword>
<evidence type="ECO:0000313" key="2">
    <source>
        <dbReference type="Proteomes" id="UP000018680"/>
    </source>
</evidence>
<proteinExistence type="predicted"/>
<dbReference type="KEGG" id="slr:L21SP2_2993"/>
<dbReference type="STRING" id="1307761.L21SP2_2993"/>
<dbReference type="EMBL" id="CP006939">
    <property type="protein sequence ID" value="AHC16339.1"/>
    <property type="molecule type" value="Genomic_DNA"/>
</dbReference>
<sequence>MFSETSCSAEDSIEIISPNESLCGRAEGSLQIRIHSIYTKKADPEGSAFFV</sequence>
<dbReference type="HOGENOM" id="CLU_3103643_0_0_12"/>
<reference evidence="1 2" key="1">
    <citation type="journal article" date="2015" name="Stand. Genomic Sci.">
        <title>Complete genome sequence and description of Salinispira pacifica gen. nov., sp. nov., a novel spirochaete isolated form a hypersaline microbial mat.</title>
        <authorList>
            <person name="Ben Hania W."/>
            <person name="Joseph M."/>
            <person name="Schumann P."/>
            <person name="Bunk B."/>
            <person name="Fiebig A."/>
            <person name="Sproer C."/>
            <person name="Klenk H.P."/>
            <person name="Fardeau M.L."/>
            <person name="Spring S."/>
        </authorList>
    </citation>
    <scope>NUCLEOTIDE SEQUENCE [LARGE SCALE GENOMIC DNA]</scope>
    <source>
        <strain evidence="1 2">L21-RPul-D2</strain>
    </source>
</reference>